<feature type="transmembrane region" description="Helical" evidence="1">
    <location>
        <begin position="7"/>
        <end position="30"/>
    </location>
</feature>
<evidence type="ECO:0000313" key="3">
    <source>
        <dbReference type="Proteomes" id="UP000537126"/>
    </source>
</evidence>
<proteinExistence type="predicted"/>
<keyword evidence="1" id="KW-1133">Transmembrane helix</keyword>
<comment type="caution">
    <text evidence="2">The sequence shown here is derived from an EMBL/GenBank/DDBJ whole genome shotgun (WGS) entry which is preliminary data.</text>
</comment>
<protein>
    <submittedName>
        <fullName evidence="2">Uncharacterized membrane protein YgaE (UPF0421/DUF939 family)</fullName>
    </submittedName>
</protein>
<keyword evidence="1" id="KW-0472">Membrane</keyword>
<dbReference type="EMBL" id="JAASRN010000001">
    <property type="protein sequence ID" value="NIK73594.1"/>
    <property type="molecule type" value="Genomic_DNA"/>
</dbReference>
<keyword evidence="3" id="KW-1185">Reference proteome</keyword>
<reference evidence="2 3" key="1">
    <citation type="submission" date="2020-03" db="EMBL/GenBank/DDBJ databases">
        <title>Genomic Encyclopedia of Type Strains, Phase IV (KMG-IV): sequencing the most valuable type-strain genomes for metagenomic binning, comparative biology and taxonomic classification.</title>
        <authorList>
            <person name="Goeker M."/>
        </authorList>
    </citation>
    <scope>NUCLEOTIDE SEQUENCE [LARGE SCALE GENOMIC DNA]</scope>
    <source>
        <strain evidence="2 3">DSM 5718</strain>
    </source>
</reference>
<organism evidence="2 3">
    <name type="scientific">Thermonema lapsum</name>
    <dbReference type="NCBI Taxonomy" id="28195"/>
    <lineage>
        <taxon>Bacteria</taxon>
        <taxon>Pseudomonadati</taxon>
        <taxon>Bacteroidota</taxon>
        <taxon>Cytophagia</taxon>
        <taxon>Cytophagales</taxon>
        <taxon>Thermonemataceae</taxon>
        <taxon>Thermonema</taxon>
    </lineage>
</organism>
<sequence length="62" mass="7225">MKKAFQLILNPVIGIIIGSIILMKFMPFGTFNYKEIGFYLCIFGAIIMELSLRYVLKKYQKD</sequence>
<dbReference type="AlphaFoldDB" id="A0A846MPW0"/>
<feature type="transmembrane region" description="Helical" evidence="1">
    <location>
        <begin position="36"/>
        <end position="56"/>
    </location>
</feature>
<name>A0A846MPW0_9BACT</name>
<accession>A0A846MPW0</accession>
<evidence type="ECO:0000256" key="1">
    <source>
        <dbReference type="SAM" id="Phobius"/>
    </source>
</evidence>
<keyword evidence="1" id="KW-0812">Transmembrane</keyword>
<dbReference type="Proteomes" id="UP000537126">
    <property type="component" value="Unassembled WGS sequence"/>
</dbReference>
<evidence type="ECO:0000313" key="2">
    <source>
        <dbReference type="EMBL" id="NIK73594.1"/>
    </source>
</evidence>
<gene>
    <name evidence="2" type="ORF">FHS56_001080</name>
</gene>